<dbReference type="EMBL" id="DVJS01000050">
    <property type="protein sequence ID" value="HIS96776.1"/>
    <property type="molecule type" value="Genomic_DNA"/>
</dbReference>
<name>A0A9D1K8A5_9FIRM</name>
<accession>A0A9D1K8A5</accession>
<dbReference type="GO" id="GO:0005886">
    <property type="term" value="C:plasma membrane"/>
    <property type="evidence" value="ECO:0007669"/>
    <property type="project" value="UniProtKB-SubCell"/>
</dbReference>
<evidence type="ECO:0000259" key="12">
    <source>
        <dbReference type="PROSITE" id="PS50109"/>
    </source>
</evidence>
<dbReference type="PROSITE" id="PS50109">
    <property type="entry name" value="HIS_KIN"/>
    <property type="match status" value="1"/>
</dbReference>
<feature type="transmembrane region" description="Helical" evidence="11">
    <location>
        <begin position="37"/>
        <end position="61"/>
    </location>
</feature>
<dbReference type="EC" id="2.7.13.3" evidence="3"/>
<keyword evidence="10 11" id="KW-0472">Membrane</keyword>
<dbReference type="PANTHER" id="PTHR45453:SF2">
    <property type="entry name" value="HISTIDINE KINASE"/>
    <property type="match status" value="1"/>
</dbReference>
<feature type="domain" description="Histidine kinase" evidence="12">
    <location>
        <begin position="123"/>
        <end position="323"/>
    </location>
</feature>
<keyword evidence="6 11" id="KW-0812">Transmembrane</keyword>
<evidence type="ECO:0000313" key="14">
    <source>
        <dbReference type="Proteomes" id="UP000886876"/>
    </source>
</evidence>
<keyword evidence="4" id="KW-1003">Cell membrane</keyword>
<dbReference type="GO" id="GO:0016036">
    <property type="term" value="P:cellular response to phosphate starvation"/>
    <property type="evidence" value="ECO:0007669"/>
    <property type="project" value="TreeGrafter"/>
</dbReference>
<dbReference type="GO" id="GO:0000155">
    <property type="term" value="F:phosphorelay sensor kinase activity"/>
    <property type="evidence" value="ECO:0007669"/>
    <property type="project" value="InterPro"/>
</dbReference>
<comment type="caution">
    <text evidence="13">The sequence shown here is derived from an EMBL/GenBank/DDBJ whole genome shotgun (WGS) entry which is preliminary data.</text>
</comment>
<keyword evidence="7 13" id="KW-0418">Kinase</keyword>
<dbReference type="SUPFAM" id="SSF55874">
    <property type="entry name" value="ATPase domain of HSP90 chaperone/DNA topoisomerase II/histidine kinase"/>
    <property type="match status" value="1"/>
</dbReference>
<evidence type="ECO:0000256" key="5">
    <source>
        <dbReference type="ARBA" id="ARBA00022679"/>
    </source>
</evidence>
<gene>
    <name evidence="13" type="ORF">IAD42_02255</name>
</gene>
<evidence type="ECO:0000256" key="9">
    <source>
        <dbReference type="ARBA" id="ARBA00023012"/>
    </source>
</evidence>
<protein>
    <recommendedName>
        <fullName evidence="3">histidine kinase</fullName>
        <ecNumber evidence="3">2.7.13.3</ecNumber>
    </recommendedName>
</protein>
<comment type="catalytic activity">
    <reaction evidence="1">
        <text>ATP + protein L-histidine = ADP + protein N-phospho-L-histidine.</text>
        <dbReference type="EC" id="2.7.13.3"/>
    </reaction>
</comment>
<comment type="subcellular location">
    <subcellularLocation>
        <location evidence="2">Cell membrane</location>
        <topology evidence="2">Multi-pass membrane protein</topology>
    </subcellularLocation>
</comment>
<dbReference type="PANTHER" id="PTHR45453">
    <property type="entry name" value="PHOSPHATE REGULON SENSOR PROTEIN PHOR"/>
    <property type="match status" value="1"/>
</dbReference>
<dbReference type="InterPro" id="IPR003594">
    <property type="entry name" value="HATPase_dom"/>
</dbReference>
<dbReference type="SMART" id="SM00387">
    <property type="entry name" value="HATPase_c"/>
    <property type="match status" value="1"/>
</dbReference>
<organism evidence="13 14">
    <name type="scientific">Candidatus Scatomorpha pullistercoris</name>
    <dbReference type="NCBI Taxonomy" id="2840929"/>
    <lineage>
        <taxon>Bacteria</taxon>
        <taxon>Bacillati</taxon>
        <taxon>Bacillota</taxon>
        <taxon>Clostridia</taxon>
        <taxon>Eubacteriales</taxon>
        <taxon>Candidatus Scatomorpha</taxon>
    </lineage>
</organism>
<reference evidence="13" key="1">
    <citation type="submission" date="2020-10" db="EMBL/GenBank/DDBJ databases">
        <authorList>
            <person name="Gilroy R."/>
        </authorList>
    </citation>
    <scope>NUCLEOTIDE SEQUENCE</scope>
    <source>
        <strain evidence="13">ChiHecec3B27-6122</strain>
    </source>
</reference>
<keyword evidence="8 11" id="KW-1133">Transmembrane helix</keyword>
<keyword evidence="9" id="KW-0902">Two-component regulatory system</keyword>
<evidence type="ECO:0000256" key="2">
    <source>
        <dbReference type="ARBA" id="ARBA00004651"/>
    </source>
</evidence>
<evidence type="ECO:0000313" key="13">
    <source>
        <dbReference type="EMBL" id="HIS96776.1"/>
    </source>
</evidence>
<evidence type="ECO:0000256" key="11">
    <source>
        <dbReference type="SAM" id="Phobius"/>
    </source>
</evidence>
<dbReference type="AlphaFoldDB" id="A0A9D1K8A5"/>
<dbReference type="InterPro" id="IPR003661">
    <property type="entry name" value="HisK_dim/P_dom"/>
</dbReference>
<evidence type="ECO:0000256" key="10">
    <source>
        <dbReference type="ARBA" id="ARBA00023136"/>
    </source>
</evidence>
<dbReference type="GO" id="GO:0004721">
    <property type="term" value="F:phosphoprotein phosphatase activity"/>
    <property type="evidence" value="ECO:0007669"/>
    <property type="project" value="TreeGrafter"/>
</dbReference>
<evidence type="ECO:0000256" key="8">
    <source>
        <dbReference type="ARBA" id="ARBA00022989"/>
    </source>
</evidence>
<evidence type="ECO:0000256" key="3">
    <source>
        <dbReference type="ARBA" id="ARBA00012438"/>
    </source>
</evidence>
<dbReference type="Gene3D" id="3.30.565.10">
    <property type="entry name" value="Histidine kinase-like ATPase, C-terminal domain"/>
    <property type="match status" value="1"/>
</dbReference>
<evidence type="ECO:0000256" key="7">
    <source>
        <dbReference type="ARBA" id="ARBA00022777"/>
    </source>
</evidence>
<dbReference type="InterPro" id="IPR005467">
    <property type="entry name" value="His_kinase_dom"/>
</dbReference>
<dbReference type="Pfam" id="PF02518">
    <property type="entry name" value="HATPase_c"/>
    <property type="match status" value="1"/>
</dbReference>
<keyword evidence="5" id="KW-0808">Transferase</keyword>
<dbReference type="InterPro" id="IPR050351">
    <property type="entry name" value="BphY/WalK/GraS-like"/>
</dbReference>
<feature type="transmembrane region" description="Helical" evidence="11">
    <location>
        <begin position="12"/>
        <end position="31"/>
    </location>
</feature>
<dbReference type="Proteomes" id="UP000886876">
    <property type="component" value="Unassembled WGS sequence"/>
</dbReference>
<proteinExistence type="predicted"/>
<sequence>MYILSYFRRHWKIPVLFLLCGLICAVVFSLYELPTEAVLYAAVLCAAVCLAAMAVDIVHYARRVRALRDMRDSICVSIERLPEPKPGVEAEYDRLLRELWHSMSKLDAEYGASRREAEDYYAMWAHQIKTPIAAMRLLLQQDGDMDRQAVSAELFRIEQYVEMVLSYQRLGSETMDLVLRRIDLDRVVRGCVRKYAGLFILKKLPVELTETHLTVLTDEKWLSFVIEQLLSNALKYTKSGQIRVYSEGRSLVVEDSGTGIAAEDLPRLGERGFTGYNGRAEKGSTGLGLYLCRRICAKLGHSLRFESEPNKGTRVIIGFSEYELKTE</sequence>
<evidence type="ECO:0000256" key="4">
    <source>
        <dbReference type="ARBA" id="ARBA00022475"/>
    </source>
</evidence>
<dbReference type="InterPro" id="IPR036890">
    <property type="entry name" value="HATPase_C_sf"/>
</dbReference>
<reference evidence="13" key="2">
    <citation type="journal article" date="2021" name="PeerJ">
        <title>Extensive microbial diversity within the chicken gut microbiome revealed by metagenomics and culture.</title>
        <authorList>
            <person name="Gilroy R."/>
            <person name="Ravi A."/>
            <person name="Getino M."/>
            <person name="Pursley I."/>
            <person name="Horton D.L."/>
            <person name="Alikhan N.F."/>
            <person name="Baker D."/>
            <person name="Gharbi K."/>
            <person name="Hall N."/>
            <person name="Watson M."/>
            <person name="Adriaenssens E.M."/>
            <person name="Foster-Nyarko E."/>
            <person name="Jarju S."/>
            <person name="Secka A."/>
            <person name="Antonio M."/>
            <person name="Oren A."/>
            <person name="Chaudhuri R.R."/>
            <person name="La Ragione R."/>
            <person name="Hildebrand F."/>
            <person name="Pallen M.J."/>
        </authorList>
    </citation>
    <scope>NUCLEOTIDE SEQUENCE</scope>
    <source>
        <strain evidence="13">ChiHecec3B27-6122</strain>
    </source>
</reference>
<evidence type="ECO:0000256" key="1">
    <source>
        <dbReference type="ARBA" id="ARBA00000085"/>
    </source>
</evidence>
<dbReference type="CDD" id="cd00082">
    <property type="entry name" value="HisKA"/>
    <property type="match status" value="1"/>
</dbReference>
<evidence type="ECO:0000256" key="6">
    <source>
        <dbReference type="ARBA" id="ARBA00022692"/>
    </source>
</evidence>